<accession>A0A0W0G900</accession>
<dbReference type="AlphaFoldDB" id="A0A0W0G900"/>
<feature type="region of interest" description="Disordered" evidence="1">
    <location>
        <begin position="132"/>
        <end position="231"/>
    </location>
</feature>
<dbReference type="EMBL" id="LATX01000794">
    <property type="protein sequence ID" value="KTB45036.1"/>
    <property type="molecule type" value="Genomic_DNA"/>
</dbReference>
<comment type="caution">
    <text evidence="2">The sequence shown here is derived from an EMBL/GenBank/DDBJ whole genome shotgun (WGS) entry which is preliminary data.</text>
</comment>
<sequence>MKPHWYFTNDSINDYMHFAIKGGWDRNRVVGKIEVFAVAGCNAAKKAIGDNSLRWIFYGNFDAAVTLKYRVVLEGWPLGQIENLSKISSSVPPLKKALSMIQNGECGFHCMTDDEYAKWKLAYLANLPNIQSGPPKTSDDSIEHHANSRHIQNDKNVTQGPKGGKLKSATTCKGASRAQCSVSTTNNTGNPMPPPSHPPPEPPACTPIPSSELPAHTPTPPSEPSAAQPHD</sequence>
<evidence type="ECO:0000256" key="1">
    <source>
        <dbReference type="SAM" id="MobiDB-lite"/>
    </source>
</evidence>
<feature type="compositionally biased region" description="Pro residues" evidence="1">
    <location>
        <begin position="191"/>
        <end position="206"/>
    </location>
</feature>
<evidence type="ECO:0000313" key="3">
    <source>
        <dbReference type="Proteomes" id="UP000054988"/>
    </source>
</evidence>
<proteinExistence type="predicted"/>
<evidence type="ECO:0000313" key="2">
    <source>
        <dbReference type="EMBL" id="KTB45036.1"/>
    </source>
</evidence>
<protein>
    <submittedName>
        <fullName evidence="2">Uncharacterized protein</fullName>
    </submittedName>
</protein>
<reference evidence="2 3" key="1">
    <citation type="submission" date="2015-12" db="EMBL/GenBank/DDBJ databases">
        <title>Draft genome sequence of Moniliophthora roreri, the causal agent of frosty pod rot of cacao.</title>
        <authorList>
            <person name="Aime M.C."/>
            <person name="Diaz-Valderrama J.R."/>
            <person name="Kijpornyongpan T."/>
            <person name="Phillips-Mora W."/>
        </authorList>
    </citation>
    <scope>NUCLEOTIDE SEQUENCE [LARGE SCALE GENOMIC DNA]</scope>
    <source>
        <strain evidence="2 3">MCA 2952</strain>
    </source>
</reference>
<feature type="compositionally biased region" description="Polar residues" evidence="1">
    <location>
        <begin position="168"/>
        <end position="183"/>
    </location>
</feature>
<dbReference type="Proteomes" id="UP000054988">
    <property type="component" value="Unassembled WGS sequence"/>
</dbReference>
<name>A0A0W0G900_MONRR</name>
<feature type="compositionally biased region" description="Basic and acidic residues" evidence="1">
    <location>
        <begin position="137"/>
        <end position="146"/>
    </location>
</feature>
<organism evidence="2 3">
    <name type="scientific">Moniliophthora roreri</name>
    <name type="common">Frosty pod rot fungus</name>
    <name type="synonym">Monilia roreri</name>
    <dbReference type="NCBI Taxonomy" id="221103"/>
    <lineage>
        <taxon>Eukaryota</taxon>
        <taxon>Fungi</taxon>
        <taxon>Dikarya</taxon>
        <taxon>Basidiomycota</taxon>
        <taxon>Agaricomycotina</taxon>
        <taxon>Agaricomycetes</taxon>
        <taxon>Agaricomycetidae</taxon>
        <taxon>Agaricales</taxon>
        <taxon>Marasmiineae</taxon>
        <taxon>Marasmiaceae</taxon>
        <taxon>Moniliophthora</taxon>
    </lineage>
</organism>
<gene>
    <name evidence="2" type="ORF">WG66_2385</name>
</gene>